<dbReference type="EMBL" id="WNDA01000018">
    <property type="protein sequence ID" value="MTU69757.1"/>
    <property type="molecule type" value="Genomic_DNA"/>
</dbReference>
<dbReference type="EMBL" id="BQNZ01000005">
    <property type="protein sequence ID" value="GKH74125.1"/>
    <property type="molecule type" value="Genomic_DNA"/>
</dbReference>
<dbReference type="GeneID" id="93410310"/>
<dbReference type="Proteomes" id="UP000285173">
    <property type="component" value="Unassembled WGS sequence"/>
</dbReference>
<dbReference type="SUPFAM" id="SSF111384">
    <property type="entry name" value="OmpH-like"/>
    <property type="match status" value="1"/>
</dbReference>
<organism evidence="7 14">
    <name type="scientific">Parabacteroides merdae</name>
    <dbReference type="NCBI Taxonomy" id="46503"/>
    <lineage>
        <taxon>Bacteria</taxon>
        <taxon>Pseudomonadati</taxon>
        <taxon>Bacteroidota</taxon>
        <taxon>Bacteroidia</taxon>
        <taxon>Bacteroidales</taxon>
        <taxon>Tannerellaceae</taxon>
        <taxon>Parabacteroides</taxon>
    </lineage>
</organism>
<evidence type="ECO:0000313" key="10">
    <source>
        <dbReference type="Proteomes" id="UP000283732"/>
    </source>
</evidence>
<dbReference type="Proteomes" id="UP001055114">
    <property type="component" value="Unassembled WGS sequence"/>
</dbReference>
<evidence type="ECO:0000313" key="11">
    <source>
        <dbReference type="Proteomes" id="UP000285173"/>
    </source>
</evidence>
<dbReference type="EMBL" id="WNDD01000008">
    <property type="protein sequence ID" value="MTV01715.1"/>
    <property type="molecule type" value="Genomic_DNA"/>
</dbReference>
<dbReference type="Proteomes" id="UP000283732">
    <property type="component" value="Unassembled WGS sequence"/>
</dbReference>
<dbReference type="Gene3D" id="3.30.910.20">
    <property type="entry name" value="Skp domain"/>
    <property type="match status" value="1"/>
</dbReference>
<dbReference type="PANTHER" id="PTHR35089:SF1">
    <property type="entry name" value="CHAPERONE PROTEIN SKP"/>
    <property type="match status" value="1"/>
</dbReference>
<dbReference type="RefSeq" id="WP_005637336.1">
    <property type="nucleotide sequence ID" value="NZ_BAABYG010000001.1"/>
</dbReference>
<dbReference type="EMBL" id="QSEF01000006">
    <property type="protein sequence ID" value="RGZ49761.1"/>
    <property type="molecule type" value="Genomic_DNA"/>
</dbReference>
<sequence>MKKLIIFLLMMLPLGVFAQESKIAIVNTQEVIQAMPEFATMQKQMADMEAKYKNEMQVMQDEYNKKYSDFVAQQDSLTENIKMRRMQELQDMEQRTQNFIQISQQDFQKKQGELFTPIQDKLKNAIKAVGDEKGYTYILDPQIVLYQGNTAVDATQFVKAKLGIN</sequence>
<dbReference type="EMBL" id="QRKC01000005">
    <property type="protein sequence ID" value="RHH76638.1"/>
    <property type="molecule type" value="Genomic_DNA"/>
</dbReference>
<evidence type="ECO:0000256" key="2">
    <source>
        <dbReference type="ARBA" id="ARBA00022729"/>
    </source>
</evidence>
<dbReference type="InterPro" id="IPR005632">
    <property type="entry name" value="Chaperone_Skp"/>
</dbReference>
<reference evidence="10 11" key="1">
    <citation type="submission" date="2018-08" db="EMBL/GenBank/DDBJ databases">
        <title>A genome reference for cultivated species of the human gut microbiota.</title>
        <authorList>
            <person name="Zou Y."/>
            <person name="Xue W."/>
            <person name="Luo G."/>
        </authorList>
    </citation>
    <scope>NUCLEOTIDE SEQUENCE [LARGE SCALE GENOMIC DNA]</scope>
    <source>
        <strain evidence="9 10">AM16-50</strain>
        <strain evidence="8 11">AM50-15</strain>
    </source>
</reference>
<evidence type="ECO:0000313" key="8">
    <source>
        <dbReference type="EMBL" id="RGZ49761.1"/>
    </source>
</evidence>
<evidence type="ECO:0000256" key="1">
    <source>
        <dbReference type="ARBA" id="ARBA00009091"/>
    </source>
</evidence>
<dbReference type="STRING" id="46503.ERS852463_01640"/>
<evidence type="ECO:0000313" key="12">
    <source>
        <dbReference type="Proteomes" id="UP000434916"/>
    </source>
</evidence>
<evidence type="ECO:0000313" key="5">
    <source>
        <dbReference type="EMBL" id="MTU39135.1"/>
    </source>
</evidence>
<evidence type="ECO:0000313" key="13">
    <source>
        <dbReference type="Proteomes" id="UP000448908"/>
    </source>
</evidence>
<evidence type="ECO:0000313" key="4">
    <source>
        <dbReference type="EMBL" id="GKH74125.1"/>
    </source>
</evidence>
<comment type="caution">
    <text evidence="7">The sequence shown here is derived from an EMBL/GenBank/DDBJ whole genome shotgun (WGS) entry which is preliminary data.</text>
</comment>
<evidence type="ECO:0000313" key="14">
    <source>
        <dbReference type="Proteomes" id="UP000482671"/>
    </source>
</evidence>
<dbReference type="Proteomes" id="UP000434916">
    <property type="component" value="Unassembled WGS sequence"/>
</dbReference>
<comment type="similarity">
    <text evidence="1">Belongs to the Skp family.</text>
</comment>
<evidence type="ECO:0000313" key="6">
    <source>
        <dbReference type="EMBL" id="MTU69757.1"/>
    </source>
</evidence>
<gene>
    <name evidence="4" type="ORF">CE91St3_39880</name>
    <name evidence="9" type="ORF">DW191_11730</name>
    <name evidence="8" type="ORF">DW986_05855</name>
    <name evidence="5" type="ORF">GMD82_06435</name>
    <name evidence="6" type="ORF">GMD92_11890</name>
    <name evidence="7" type="ORF">GME02_08525</name>
</gene>
<dbReference type="PANTHER" id="PTHR35089">
    <property type="entry name" value="CHAPERONE PROTEIN SKP"/>
    <property type="match status" value="1"/>
</dbReference>
<dbReference type="Proteomes" id="UP000482671">
    <property type="component" value="Unassembled WGS sequence"/>
</dbReference>
<accession>A0A354MJ70</accession>
<keyword evidence="12" id="KW-1185">Reference proteome</keyword>
<dbReference type="AlphaFoldDB" id="A0A354MJ70"/>
<dbReference type="Proteomes" id="UP000448908">
    <property type="component" value="Unassembled WGS sequence"/>
</dbReference>
<dbReference type="GO" id="GO:0051082">
    <property type="term" value="F:unfolded protein binding"/>
    <property type="evidence" value="ECO:0007669"/>
    <property type="project" value="InterPro"/>
</dbReference>
<keyword evidence="2 3" id="KW-0732">Signal</keyword>
<dbReference type="GO" id="GO:0005829">
    <property type="term" value="C:cytosol"/>
    <property type="evidence" value="ECO:0007669"/>
    <property type="project" value="TreeGrafter"/>
</dbReference>
<dbReference type="SMART" id="SM00935">
    <property type="entry name" value="OmpH"/>
    <property type="match status" value="1"/>
</dbReference>
<dbReference type="Pfam" id="PF03938">
    <property type="entry name" value="OmpH"/>
    <property type="match status" value="1"/>
</dbReference>
<dbReference type="OrthoDB" id="1524711at2"/>
<reference evidence="4" key="3">
    <citation type="submission" date="2022-01" db="EMBL/GenBank/DDBJ databases">
        <title>Novel bile acid biosynthetic pathways are enriched in the microbiome of centenarians.</title>
        <authorList>
            <person name="Sato Y."/>
            <person name="Atarashi K."/>
            <person name="Plichta R.D."/>
            <person name="Arai Y."/>
            <person name="Sasajima S."/>
            <person name="Kearney M.S."/>
            <person name="Suda W."/>
            <person name="Takeshita K."/>
            <person name="Sasaki T."/>
            <person name="Okamoto S."/>
            <person name="Skelly N.A."/>
            <person name="Okamura Y."/>
            <person name="Vlamakis H."/>
            <person name="Li Y."/>
            <person name="Tanoue T."/>
            <person name="Takei H."/>
            <person name="Nittono H."/>
            <person name="Narushima S."/>
            <person name="Irie J."/>
            <person name="Itoh H."/>
            <person name="Moriya K."/>
            <person name="Sugiura Y."/>
            <person name="Suematsu M."/>
            <person name="Moritoki N."/>
            <person name="Shibata S."/>
            <person name="Littman R.D."/>
            <person name="Fischbach A.M."/>
            <person name="Uwamino Y."/>
            <person name="Inoue T."/>
            <person name="Honda A."/>
            <person name="Hattori M."/>
            <person name="Murai T."/>
            <person name="Xavier J.R."/>
            <person name="Hirose N."/>
            <person name="Honda K."/>
        </authorList>
    </citation>
    <scope>NUCLEOTIDE SEQUENCE</scope>
    <source>
        <strain evidence="4">CE91-St3</strain>
    </source>
</reference>
<evidence type="ECO:0000313" key="7">
    <source>
        <dbReference type="EMBL" id="MTV01715.1"/>
    </source>
</evidence>
<dbReference type="GO" id="GO:0050821">
    <property type="term" value="P:protein stabilization"/>
    <property type="evidence" value="ECO:0007669"/>
    <property type="project" value="TreeGrafter"/>
</dbReference>
<feature type="chain" id="PRO_5044584891" evidence="3">
    <location>
        <begin position="19"/>
        <end position="165"/>
    </location>
</feature>
<dbReference type="InterPro" id="IPR024930">
    <property type="entry name" value="Skp_dom_sf"/>
</dbReference>
<feature type="signal peptide" evidence="3">
    <location>
        <begin position="1"/>
        <end position="18"/>
    </location>
</feature>
<proteinExistence type="inferred from homology"/>
<evidence type="ECO:0000313" key="9">
    <source>
        <dbReference type="EMBL" id="RHH76638.1"/>
    </source>
</evidence>
<protein>
    <submittedName>
        <fullName evidence="4 7">Membrane protein</fullName>
    </submittedName>
</protein>
<evidence type="ECO:0000256" key="3">
    <source>
        <dbReference type="SAM" id="SignalP"/>
    </source>
</evidence>
<reference evidence="12 13" key="2">
    <citation type="journal article" date="2019" name="Nat. Med.">
        <title>A library of human gut bacterial isolates paired with longitudinal multiomics data enables mechanistic microbiome research.</title>
        <authorList>
            <person name="Poyet M."/>
            <person name="Groussin M."/>
            <person name="Gibbons S.M."/>
            <person name="Avila-Pacheco J."/>
            <person name="Jiang X."/>
            <person name="Kearney S.M."/>
            <person name="Perrotta A.R."/>
            <person name="Berdy B."/>
            <person name="Zhao S."/>
            <person name="Lieberman T.D."/>
            <person name="Swanson P.K."/>
            <person name="Smith M."/>
            <person name="Roesemann S."/>
            <person name="Alexander J.E."/>
            <person name="Rich S.A."/>
            <person name="Livny J."/>
            <person name="Vlamakis H."/>
            <person name="Clish C."/>
            <person name="Bullock K."/>
            <person name="Deik A."/>
            <person name="Scott J."/>
            <person name="Pierce K.A."/>
            <person name="Xavier R.J."/>
            <person name="Alm E.J."/>
        </authorList>
    </citation>
    <scope>NUCLEOTIDE SEQUENCE [LARGE SCALE GENOMIC DNA]</scope>
    <source>
        <strain evidence="7 14">BIOML-A11</strain>
        <strain evidence="6 13">BIOML-A16</strain>
        <strain evidence="5 12">BIOML-A29</strain>
    </source>
</reference>
<name>A0A354MJ70_9BACT</name>
<dbReference type="EMBL" id="WNCN01000007">
    <property type="protein sequence ID" value="MTU39135.1"/>
    <property type="molecule type" value="Genomic_DNA"/>
</dbReference>